<keyword evidence="2" id="KW-0378">Hydrolase</keyword>
<dbReference type="SUPFAM" id="SSF56219">
    <property type="entry name" value="DNase I-like"/>
    <property type="match status" value="1"/>
</dbReference>
<dbReference type="GO" id="GO:0004527">
    <property type="term" value="F:exonuclease activity"/>
    <property type="evidence" value="ECO:0007669"/>
    <property type="project" value="UniProtKB-KW"/>
</dbReference>
<feature type="domain" description="Endonuclease/exonuclease/phosphatase" evidence="1">
    <location>
        <begin position="13"/>
        <end position="226"/>
    </location>
</feature>
<dbReference type="EMBL" id="FNBP01000004">
    <property type="protein sequence ID" value="SDF97212.1"/>
    <property type="molecule type" value="Genomic_DNA"/>
</dbReference>
<reference evidence="3" key="1">
    <citation type="submission" date="2016-10" db="EMBL/GenBank/DDBJ databases">
        <authorList>
            <person name="Varghese N."/>
            <person name="Submissions S."/>
        </authorList>
    </citation>
    <scope>NUCLEOTIDE SEQUENCE [LARGE SCALE GENOMIC DNA]</scope>
    <source>
        <strain evidence="3">DSM 16477</strain>
    </source>
</reference>
<gene>
    <name evidence="2" type="ORF">SAMN04489759_10451</name>
</gene>
<dbReference type="RefSeq" id="WP_093741326.1">
    <property type="nucleotide sequence ID" value="NZ_FNBP01000004.1"/>
</dbReference>
<keyword evidence="2" id="KW-0269">Exonuclease</keyword>
<dbReference type="GO" id="GO:0016020">
    <property type="term" value="C:membrane"/>
    <property type="evidence" value="ECO:0007669"/>
    <property type="project" value="GOC"/>
</dbReference>
<dbReference type="PANTHER" id="PTHR14859:SF15">
    <property type="entry name" value="ENDONUCLEASE_EXONUCLEASE_PHOSPHATASE DOMAIN-CONTAINING PROTEIN"/>
    <property type="match status" value="1"/>
</dbReference>
<keyword evidence="3" id="KW-1185">Reference proteome</keyword>
<evidence type="ECO:0000313" key="2">
    <source>
        <dbReference type="EMBL" id="SDF97212.1"/>
    </source>
</evidence>
<name>A0A1G7QFD1_9RHOB</name>
<dbReference type="PANTHER" id="PTHR14859">
    <property type="entry name" value="CALCOFLUOR WHITE HYPERSENSITIVE PROTEIN PRECURSOR"/>
    <property type="match status" value="1"/>
</dbReference>
<dbReference type="OrthoDB" id="9813425at2"/>
<dbReference type="GO" id="GO:0006506">
    <property type="term" value="P:GPI anchor biosynthetic process"/>
    <property type="evidence" value="ECO:0007669"/>
    <property type="project" value="TreeGrafter"/>
</dbReference>
<dbReference type="InterPro" id="IPR005135">
    <property type="entry name" value="Endo/exonuclease/phosphatase"/>
</dbReference>
<evidence type="ECO:0000259" key="1">
    <source>
        <dbReference type="Pfam" id="PF03372"/>
    </source>
</evidence>
<dbReference type="Pfam" id="PF03372">
    <property type="entry name" value="Exo_endo_phos"/>
    <property type="match status" value="1"/>
</dbReference>
<dbReference type="InterPro" id="IPR036691">
    <property type="entry name" value="Endo/exonu/phosph_ase_sf"/>
</dbReference>
<keyword evidence="2" id="KW-0255">Endonuclease</keyword>
<dbReference type="InterPro" id="IPR051916">
    <property type="entry name" value="GPI-anchor_lipid_remodeler"/>
</dbReference>
<keyword evidence="2" id="KW-0540">Nuclease</keyword>
<organism evidence="2 3">
    <name type="scientific">Sulfitobacter delicatus</name>
    <dbReference type="NCBI Taxonomy" id="218672"/>
    <lineage>
        <taxon>Bacteria</taxon>
        <taxon>Pseudomonadati</taxon>
        <taxon>Pseudomonadota</taxon>
        <taxon>Alphaproteobacteria</taxon>
        <taxon>Rhodobacterales</taxon>
        <taxon>Roseobacteraceae</taxon>
        <taxon>Sulfitobacter</taxon>
    </lineage>
</organism>
<evidence type="ECO:0000313" key="3">
    <source>
        <dbReference type="Proteomes" id="UP000199399"/>
    </source>
</evidence>
<sequence length="236" mass="26229">MIPAKAPQTLRVVSYNIRKAMGTDRRRDPERIMRIIRGLHADVVVLQEADRRRAPRPSALPLDKVQEVTGLRPVPTPNDISIGWHGNAVLVRPSAEVDNVDHLTLPGVEPRGAMVADLHLSGRQLRVIASHLGLLRPSRKEQLSAMIAHLDDCDACPTLIAGDLNEWSQKVGLGRLAKRFTIHAPGKSYHARMPVAFLDRIALDQHLEVRQGGVVETAQTRQASDHLPIWLDVAYR</sequence>
<accession>A0A1G7QFD1</accession>
<proteinExistence type="predicted"/>
<dbReference type="STRING" id="218672.SAMN04489759_10451"/>
<dbReference type="AlphaFoldDB" id="A0A1G7QFD1"/>
<protein>
    <submittedName>
        <fullName evidence="2">Metal-dependent hydrolase, endonuclease/exonuclease/phosphatase family</fullName>
    </submittedName>
</protein>
<dbReference type="GO" id="GO:0004519">
    <property type="term" value="F:endonuclease activity"/>
    <property type="evidence" value="ECO:0007669"/>
    <property type="project" value="UniProtKB-KW"/>
</dbReference>
<dbReference type="Proteomes" id="UP000199399">
    <property type="component" value="Unassembled WGS sequence"/>
</dbReference>
<dbReference type="Gene3D" id="3.60.10.10">
    <property type="entry name" value="Endonuclease/exonuclease/phosphatase"/>
    <property type="match status" value="1"/>
</dbReference>